<dbReference type="SUPFAM" id="SSF57701">
    <property type="entry name" value="Zn2/Cys6 DNA-binding domain"/>
    <property type="match status" value="1"/>
</dbReference>
<dbReference type="Proteomes" id="UP000019484">
    <property type="component" value="Unassembled WGS sequence"/>
</dbReference>
<keyword evidence="1" id="KW-0479">Metal-binding</keyword>
<dbReference type="InterPro" id="IPR001138">
    <property type="entry name" value="Zn2Cys6_DnaBD"/>
</dbReference>
<evidence type="ECO:0000313" key="9">
    <source>
        <dbReference type="Proteomes" id="UP000019484"/>
    </source>
</evidence>
<dbReference type="CDD" id="cd00067">
    <property type="entry name" value="GAL4"/>
    <property type="match status" value="1"/>
</dbReference>
<dbReference type="PROSITE" id="PS50048">
    <property type="entry name" value="ZN2_CY6_FUNGAL_2"/>
    <property type="match status" value="1"/>
</dbReference>
<dbReference type="PANTHER" id="PTHR47424">
    <property type="entry name" value="REGULATORY PROTEIN GAL4"/>
    <property type="match status" value="1"/>
</dbReference>
<feature type="region of interest" description="Disordered" evidence="6">
    <location>
        <begin position="105"/>
        <end position="128"/>
    </location>
</feature>
<feature type="region of interest" description="Disordered" evidence="6">
    <location>
        <begin position="674"/>
        <end position="700"/>
    </location>
</feature>
<proteinExistence type="predicted"/>
<dbReference type="CDD" id="cd12148">
    <property type="entry name" value="fungal_TF_MHR"/>
    <property type="match status" value="1"/>
</dbReference>
<evidence type="ECO:0000256" key="1">
    <source>
        <dbReference type="ARBA" id="ARBA00022723"/>
    </source>
</evidence>
<protein>
    <recommendedName>
        <fullName evidence="7">Zn(2)-C6 fungal-type domain-containing protein</fullName>
    </recommendedName>
</protein>
<dbReference type="OrthoDB" id="3364175at2759"/>
<dbReference type="Gene3D" id="4.10.240.10">
    <property type="entry name" value="Zn(2)-C6 fungal-type DNA-binding domain"/>
    <property type="match status" value="1"/>
</dbReference>
<dbReference type="GO" id="GO:0005634">
    <property type="term" value="C:nucleus"/>
    <property type="evidence" value="ECO:0007669"/>
    <property type="project" value="TreeGrafter"/>
</dbReference>
<name>W9YMY4_9EURO</name>
<dbReference type="STRING" id="1182541.W9YMY4"/>
<dbReference type="GO" id="GO:0006351">
    <property type="term" value="P:DNA-templated transcription"/>
    <property type="evidence" value="ECO:0007669"/>
    <property type="project" value="InterPro"/>
</dbReference>
<dbReference type="GO" id="GO:0000978">
    <property type="term" value="F:RNA polymerase II cis-regulatory region sequence-specific DNA binding"/>
    <property type="evidence" value="ECO:0007669"/>
    <property type="project" value="TreeGrafter"/>
</dbReference>
<dbReference type="SMART" id="SM00066">
    <property type="entry name" value="GAL4"/>
    <property type="match status" value="1"/>
</dbReference>
<feature type="compositionally biased region" description="Polar residues" evidence="6">
    <location>
        <begin position="1"/>
        <end position="17"/>
    </location>
</feature>
<dbReference type="RefSeq" id="XP_007726315.1">
    <property type="nucleotide sequence ID" value="XM_007728125.1"/>
</dbReference>
<reference evidence="8 9" key="1">
    <citation type="submission" date="2013-03" db="EMBL/GenBank/DDBJ databases">
        <title>The Genome Sequence of Capronia coronata CBS 617.96.</title>
        <authorList>
            <consortium name="The Broad Institute Genomics Platform"/>
            <person name="Cuomo C."/>
            <person name="de Hoog S."/>
            <person name="Gorbushina A."/>
            <person name="Walker B."/>
            <person name="Young S.K."/>
            <person name="Zeng Q."/>
            <person name="Gargeya S."/>
            <person name="Fitzgerald M."/>
            <person name="Haas B."/>
            <person name="Abouelleil A."/>
            <person name="Allen A.W."/>
            <person name="Alvarado L."/>
            <person name="Arachchi H.M."/>
            <person name="Berlin A.M."/>
            <person name="Chapman S.B."/>
            <person name="Gainer-Dewar J."/>
            <person name="Goldberg J."/>
            <person name="Griggs A."/>
            <person name="Gujja S."/>
            <person name="Hansen M."/>
            <person name="Howarth C."/>
            <person name="Imamovic A."/>
            <person name="Ireland A."/>
            <person name="Larimer J."/>
            <person name="McCowan C."/>
            <person name="Murphy C."/>
            <person name="Pearson M."/>
            <person name="Poon T.W."/>
            <person name="Priest M."/>
            <person name="Roberts A."/>
            <person name="Saif S."/>
            <person name="Shea T."/>
            <person name="Sisk P."/>
            <person name="Sykes S."/>
            <person name="Wortman J."/>
            <person name="Nusbaum C."/>
            <person name="Birren B."/>
        </authorList>
    </citation>
    <scope>NUCLEOTIDE SEQUENCE [LARGE SCALE GENOMIC DNA]</scope>
    <source>
        <strain evidence="8 9">CBS 617.96</strain>
    </source>
</reference>
<keyword evidence="4" id="KW-0804">Transcription</keyword>
<evidence type="ECO:0000259" key="7">
    <source>
        <dbReference type="PROSITE" id="PS50048"/>
    </source>
</evidence>
<accession>W9YMY4</accession>
<keyword evidence="9" id="KW-1185">Reference proteome</keyword>
<dbReference type="EMBL" id="AMWN01000006">
    <property type="protein sequence ID" value="EXJ83629.1"/>
    <property type="molecule type" value="Genomic_DNA"/>
</dbReference>
<keyword evidence="3" id="KW-0238">DNA-binding</keyword>
<dbReference type="AlphaFoldDB" id="W9YMY4"/>
<evidence type="ECO:0000256" key="6">
    <source>
        <dbReference type="SAM" id="MobiDB-lite"/>
    </source>
</evidence>
<dbReference type="GO" id="GO:0008270">
    <property type="term" value="F:zinc ion binding"/>
    <property type="evidence" value="ECO:0007669"/>
    <property type="project" value="InterPro"/>
</dbReference>
<keyword evidence="5" id="KW-0539">Nucleus</keyword>
<sequence>MSAQAQAHDQATHSETPPNKRRRISLACNACRMRKSRCDGQRPSCASCIGLGFVCQYEPTDSAANVLVRKEYLSDLENRVAANERGVQRLDKLLKGHLSKCAESAVDGAMRPSQPSAASGATLPPEESPYRANVLEEPRDEDATTNGMAMTFTEERTSAYFGESSNLHFTRVLLRAAAAFHQSPSTATAQPTADNDSILVESNMERHSQHQSSPLSTVPNVPESALTALPSEEAMDNMLDIYFNTVGMVFPFIHEETTRNAYAEFKANGFTKVRRTWLGTLNMVFAMASKFDQYENEKASSKTRFDRSDVFYQRATGLCNEITKRVISIEIIHYLVLVVIHCQGTQRSSQAWNMHGLLVRSAIALGLHSDNHRKGLTPRTQETYRRTWLVIYGLDKVLSAVFGRPCAVVDEQAFSRQPLSWLSQTLRDGFTKAVDLPGQFLDVSFRLYQLMGMSLMKQYGANVEANNVELDDLASLQSTDELRMALKSWASNLPDQLRLCTPQSALLLENTQANRLCVILTLRYHNLNTLIHRPLLSATLSRASHGDNKNGGTSPYVFQLAMAGAYECVQSAESTIEIVHAILSTDPTSKNNLGVWYFTLYYAFTASLVISGRWLLAKHGQSTPDEAAIAHCQELLRKADTIFRALSHEDALVYSCSKYIRNLSDMLVSRAPIPSDETSGDLRSTATETQSEDSSAQANGGMYLNPEPLDAFEFLTSDLLEPSAFEGFGWAIDGTLRGIV</sequence>
<evidence type="ECO:0000256" key="4">
    <source>
        <dbReference type="ARBA" id="ARBA00023163"/>
    </source>
</evidence>
<dbReference type="PANTHER" id="PTHR47424:SF3">
    <property type="entry name" value="REGULATORY PROTEIN GAL4"/>
    <property type="match status" value="1"/>
</dbReference>
<feature type="domain" description="Zn(2)-C6 fungal-type" evidence="7">
    <location>
        <begin position="27"/>
        <end position="57"/>
    </location>
</feature>
<gene>
    <name evidence="8" type="ORF">A1O1_07253</name>
</gene>
<dbReference type="eggNOG" id="ENOG502S0D7">
    <property type="taxonomic scope" value="Eukaryota"/>
</dbReference>
<dbReference type="GeneID" id="19162114"/>
<dbReference type="SMART" id="SM00906">
    <property type="entry name" value="Fungal_trans"/>
    <property type="match status" value="1"/>
</dbReference>
<dbReference type="Pfam" id="PF00172">
    <property type="entry name" value="Zn_clus"/>
    <property type="match status" value="1"/>
</dbReference>
<evidence type="ECO:0000256" key="3">
    <source>
        <dbReference type="ARBA" id="ARBA00023125"/>
    </source>
</evidence>
<dbReference type="PROSITE" id="PS00463">
    <property type="entry name" value="ZN2_CY6_FUNGAL_1"/>
    <property type="match status" value="1"/>
</dbReference>
<dbReference type="InterPro" id="IPR007219">
    <property type="entry name" value="XnlR_reg_dom"/>
</dbReference>
<evidence type="ECO:0000256" key="2">
    <source>
        <dbReference type="ARBA" id="ARBA00023015"/>
    </source>
</evidence>
<dbReference type="GO" id="GO:0000435">
    <property type="term" value="P:positive regulation of transcription from RNA polymerase II promoter by galactose"/>
    <property type="evidence" value="ECO:0007669"/>
    <property type="project" value="TreeGrafter"/>
</dbReference>
<organism evidence="8 9">
    <name type="scientific">Capronia coronata CBS 617.96</name>
    <dbReference type="NCBI Taxonomy" id="1182541"/>
    <lineage>
        <taxon>Eukaryota</taxon>
        <taxon>Fungi</taxon>
        <taxon>Dikarya</taxon>
        <taxon>Ascomycota</taxon>
        <taxon>Pezizomycotina</taxon>
        <taxon>Eurotiomycetes</taxon>
        <taxon>Chaetothyriomycetidae</taxon>
        <taxon>Chaetothyriales</taxon>
        <taxon>Herpotrichiellaceae</taxon>
        <taxon>Capronia</taxon>
    </lineage>
</organism>
<dbReference type="HOGENOM" id="CLU_008511_0_0_1"/>
<evidence type="ECO:0000256" key="5">
    <source>
        <dbReference type="ARBA" id="ARBA00023242"/>
    </source>
</evidence>
<dbReference type="GO" id="GO:0000981">
    <property type="term" value="F:DNA-binding transcription factor activity, RNA polymerase II-specific"/>
    <property type="evidence" value="ECO:0007669"/>
    <property type="project" value="InterPro"/>
</dbReference>
<comment type="caution">
    <text evidence="8">The sequence shown here is derived from an EMBL/GenBank/DDBJ whole genome shotgun (WGS) entry which is preliminary data.</text>
</comment>
<dbReference type="InterPro" id="IPR051127">
    <property type="entry name" value="Fungal_SecMet_Regulators"/>
</dbReference>
<evidence type="ECO:0000313" key="8">
    <source>
        <dbReference type="EMBL" id="EXJ83629.1"/>
    </source>
</evidence>
<feature type="region of interest" description="Disordered" evidence="6">
    <location>
        <begin position="1"/>
        <end position="20"/>
    </location>
</feature>
<keyword evidence="2" id="KW-0805">Transcription regulation</keyword>
<dbReference type="Pfam" id="PF04082">
    <property type="entry name" value="Fungal_trans"/>
    <property type="match status" value="1"/>
</dbReference>
<dbReference type="InterPro" id="IPR036864">
    <property type="entry name" value="Zn2-C6_fun-type_DNA-bd_sf"/>
</dbReference>
<feature type="compositionally biased region" description="Polar residues" evidence="6">
    <location>
        <begin position="681"/>
        <end position="698"/>
    </location>
</feature>